<keyword evidence="6" id="KW-1185">Reference proteome</keyword>
<evidence type="ECO:0000313" key="5">
    <source>
        <dbReference type="Proteomes" id="UP000092596"/>
    </source>
</evidence>
<evidence type="ECO:0000313" key="6">
    <source>
        <dbReference type="Proteomes" id="UP000323865"/>
    </source>
</evidence>
<proteinExistence type="predicted"/>
<dbReference type="NCBIfam" id="NF041260">
    <property type="entry name" value="actino_IHF"/>
    <property type="match status" value="1"/>
</dbReference>
<dbReference type="InterPro" id="IPR047806">
    <property type="entry name" value="IHF_actinobact"/>
</dbReference>
<dbReference type="Proteomes" id="UP000092596">
    <property type="component" value="Chromosome"/>
</dbReference>
<name>A0A1B0ZIA4_9MICO</name>
<dbReference type="EMBL" id="CP044108">
    <property type="protein sequence ID" value="QEU11871.1"/>
    <property type="molecule type" value="Genomic_DNA"/>
</dbReference>
<dbReference type="PATRIC" id="fig|1630135.4.peg.1176"/>
<protein>
    <submittedName>
        <fullName evidence="4">30S ribosomal protein S13</fullName>
    </submittedName>
</protein>
<organism evidence="3 5">
    <name type="scientific">Dermabacter vaginalis</name>
    <dbReference type="NCBI Taxonomy" id="1630135"/>
    <lineage>
        <taxon>Bacteria</taxon>
        <taxon>Bacillati</taxon>
        <taxon>Actinomycetota</taxon>
        <taxon>Actinomycetes</taxon>
        <taxon>Micrococcales</taxon>
        <taxon>Dermabacteraceae</taxon>
        <taxon>Dermabacter</taxon>
    </lineage>
</organism>
<dbReference type="STRING" id="1630135.DAD186_11750"/>
<reference evidence="3 5" key="1">
    <citation type="submission" date="2015-06" db="EMBL/GenBank/DDBJ databases">
        <title>Investigation of pathophysiology for high-risk pregnancy and development of treatment modality based on it.</title>
        <authorList>
            <person name="Kim B.-C."/>
            <person name="Lim S."/>
        </authorList>
    </citation>
    <scope>NUCLEOTIDE SEQUENCE [LARGE SCALE GENOMIC DNA]</scope>
    <source>
        <strain evidence="3 5">AD1-86</strain>
    </source>
</reference>
<evidence type="ECO:0000313" key="3">
    <source>
        <dbReference type="EMBL" id="ANP27725.1"/>
    </source>
</evidence>
<gene>
    <name evidence="3" type="ORF">DAD186_11750</name>
    <name evidence="4" type="ORF">FOB48_05865</name>
</gene>
<dbReference type="AlphaFoldDB" id="A0A1B0ZIA4"/>
<dbReference type="Pfam" id="PF22525">
    <property type="entry name" value="H2TH_5"/>
    <property type="match status" value="1"/>
</dbReference>
<dbReference type="InterPro" id="IPR055201">
    <property type="entry name" value="IHF-like_H2TH"/>
</dbReference>
<sequence length="108" mass="11855">MALPTLTPEARKAALEKAAQLRQERAQVKNRLKNSTGNRGEEIAKLLEEAKTSEAVARLKVSAMLESLPGIGKVKAAQIMEEIGISPSRKMRGLGRHQAEKLIQHFAE</sequence>
<feature type="region of interest" description="Disordered" evidence="1">
    <location>
        <begin position="1"/>
        <end position="37"/>
    </location>
</feature>
<keyword evidence="4" id="KW-0689">Ribosomal protein</keyword>
<dbReference type="GO" id="GO:0003676">
    <property type="term" value="F:nucleic acid binding"/>
    <property type="evidence" value="ECO:0007669"/>
    <property type="project" value="InterPro"/>
</dbReference>
<dbReference type="EMBL" id="CP012117">
    <property type="protein sequence ID" value="ANP27725.1"/>
    <property type="molecule type" value="Genomic_DNA"/>
</dbReference>
<feature type="domain" description="Integration host factor-like helix-two turn-helix" evidence="2">
    <location>
        <begin position="39"/>
        <end position="106"/>
    </location>
</feature>
<evidence type="ECO:0000259" key="2">
    <source>
        <dbReference type="Pfam" id="PF22525"/>
    </source>
</evidence>
<dbReference type="KEGG" id="dva:DAD186_11750"/>
<dbReference type="Proteomes" id="UP000323865">
    <property type="component" value="Chromosome"/>
</dbReference>
<dbReference type="Gene3D" id="1.10.8.50">
    <property type="match status" value="1"/>
</dbReference>
<dbReference type="SUPFAM" id="SSF46946">
    <property type="entry name" value="S13-like H2TH domain"/>
    <property type="match status" value="1"/>
</dbReference>
<dbReference type="RefSeq" id="WP_065247876.1">
    <property type="nucleotide sequence ID" value="NZ_CP012117.1"/>
</dbReference>
<evidence type="ECO:0000313" key="4">
    <source>
        <dbReference type="EMBL" id="QEU11871.1"/>
    </source>
</evidence>
<keyword evidence="4" id="KW-0687">Ribonucleoprotein</keyword>
<reference evidence="4 6" key="2">
    <citation type="submission" date="2019-09" db="EMBL/GenBank/DDBJ databases">
        <title>FDA dAtabase for Regulatory Grade micrObial Sequences (FDA-ARGOS): Supporting development and validation of Infectious Disease Dx tests.</title>
        <authorList>
            <person name="Sciortino C."/>
            <person name="Tallon L."/>
            <person name="Sadzewicz L."/>
            <person name="Vavikolanu K."/>
            <person name="Mehta A."/>
            <person name="Aluvathingal J."/>
            <person name="Nadendla S."/>
            <person name="Nandy P."/>
            <person name="Geyer C."/>
            <person name="Yan Y."/>
            <person name="Sichtig H."/>
        </authorList>
    </citation>
    <scope>NUCLEOTIDE SEQUENCE [LARGE SCALE GENOMIC DNA]</scope>
    <source>
        <strain evidence="4 6">FDAARGOS_640</strain>
    </source>
</reference>
<accession>A0A1B0ZIA4</accession>
<evidence type="ECO:0000256" key="1">
    <source>
        <dbReference type="SAM" id="MobiDB-lite"/>
    </source>
</evidence>
<dbReference type="InterPro" id="IPR010979">
    <property type="entry name" value="Ribosomal_uS13-like_H2TH"/>
</dbReference>
<dbReference type="GO" id="GO:0005840">
    <property type="term" value="C:ribosome"/>
    <property type="evidence" value="ECO:0007669"/>
    <property type="project" value="UniProtKB-KW"/>
</dbReference>